<reference evidence="1 2" key="1">
    <citation type="submission" date="2016-10" db="EMBL/GenBank/DDBJ databases">
        <authorList>
            <person name="de Groot N.N."/>
        </authorList>
    </citation>
    <scope>NUCLEOTIDE SEQUENCE [LARGE SCALE GENOMIC DNA]</scope>
    <source>
        <strain evidence="1 2">CGMCC 1.7056</strain>
    </source>
</reference>
<keyword evidence="2" id="KW-1185">Reference proteome</keyword>
<gene>
    <name evidence="1" type="ORF">SAMN04487968_106138</name>
</gene>
<dbReference type="EMBL" id="FOLB01000006">
    <property type="protein sequence ID" value="SFC42001.1"/>
    <property type="molecule type" value="Genomic_DNA"/>
</dbReference>
<sequence length="143" mass="14767">MLVAACGGPVEIARPPSRDRAACEALADRLPERLADLDPVPFTPEDADGGAWGDPPITLTCGVGVPRGFGPASSCIAANGVDWFAPDDETQDNDSDITLTTVTLTPRVRLHVPATYRGGTLAAALVDLAGPLTETLTAGTRCL</sequence>
<evidence type="ECO:0000313" key="2">
    <source>
        <dbReference type="Proteomes" id="UP000198832"/>
    </source>
</evidence>
<organism evidence="1 2">
    <name type="scientific">Nocardioides terrae</name>
    <dbReference type="NCBI Taxonomy" id="574651"/>
    <lineage>
        <taxon>Bacteria</taxon>
        <taxon>Bacillati</taxon>
        <taxon>Actinomycetota</taxon>
        <taxon>Actinomycetes</taxon>
        <taxon>Propionibacteriales</taxon>
        <taxon>Nocardioidaceae</taxon>
        <taxon>Nocardioides</taxon>
    </lineage>
</organism>
<dbReference type="Proteomes" id="UP000198832">
    <property type="component" value="Unassembled WGS sequence"/>
</dbReference>
<dbReference type="Pfam" id="PF12028">
    <property type="entry name" value="DUF3515"/>
    <property type="match status" value="1"/>
</dbReference>
<dbReference type="STRING" id="574651.SAMN04487968_106138"/>
<evidence type="ECO:0008006" key="3">
    <source>
        <dbReference type="Google" id="ProtNLM"/>
    </source>
</evidence>
<accession>A0A1I1J1L3</accession>
<protein>
    <recommendedName>
        <fullName evidence="3">DUF3515 domain-containing protein</fullName>
    </recommendedName>
</protein>
<evidence type="ECO:0000313" key="1">
    <source>
        <dbReference type="EMBL" id="SFC42001.1"/>
    </source>
</evidence>
<name>A0A1I1J1L3_9ACTN</name>
<dbReference type="InterPro" id="IPR021903">
    <property type="entry name" value="DUF3515"/>
</dbReference>
<dbReference type="AlphaFoldDB" id="A0A1I1J1L3"/>
<proteinExistence type="predicted"/>